<dbReference type="Proteomes" id="UP001159364">
    <property type="component" value="Linkage Group LG05"/>
</dbReference>
<dbReference type="AlphaFoldDB" id="A0AAV8TG30"/>
<reference evidence="2 3" key="1">
    <citation type="submission" date="2021-09" db="EMBL/GenBank/DDBJ databases">
        <title>Genomic insights and catalytic innovation underlie evolution of tropane alkaloids biosynthesis.</title>
        <authorList>
            <person name="Wang Y.-J."/>
            <person name="Tian T."/>
            <person name="Huang J.-P."/>
            <person name="Huang S.-X."/>
        </authorList>
    </citation>
    <scope>NUCLEOTIDE SEQUENCE [LARGE SCALE GENOMIC DNA]</scope>
    <source>
        <strain evidence="2">KIB-2018</strain>
        <tissue evidence="2">Leaf</tissue>
    </source>
</reference>
<dbReference type="InterPro" id="IPR044171">
    <property type="entry name" value="LAX2-like"/>
</dbReference>
<proteinExistence type="predicted"/>
<feature type="region of interest" description="Disordered" evidence="1">
    <location>
        <begin position="25"/>
        <end position="61"/>
    </location>
</feature>
<evidence type="ECO:0000313" key="3">
    <source>
        <dbReference type="Proteomes" id="UP001159364"/>
    </source>
</evidence>
<keyword evidence="3" id="KW-1185">Reference proteome</keyword>
<feature type="compositionally biased region" description="Low complexity" evidence="1">
    <location>
        <begin position="49"/>
        <end position="59"/>
    </location>
</feature>
<dbReference type="PANTHER" id="PTHR47290:SF6">
    <property type="entry name" value="UBIQUITIN-LIKE DOMAIN-CONTAINING PROTEIN"/>
    <property type="match status" value="1"/>
</dbReference>
<evidence type="ECO:0000313" key="2">
    <source>
        <dbReference type="EMBL" id="KAJ8765361.1"/>
    </source>
</evidence>
<name>A0AAV8TG30_9ROSI</name>
<accession>A0AAV8TG30</accession>
<organism evidence="2 3">
    <name type="scientific">Erythroxylum novogranatense</name>
    <dbReference type="NCBI Taxonomy" id="1862640"/>
    <lineage>
        <taxon>Eukaryota</taxon>
        <taxon>Viridiplantae</taxon>
        <taxon>Streptophyta</taxon>
        <taxon>Embryophyta</taxon>
        <taxon>Tracheophyta</taxon>
        <taxon>Spermatophyta</taxon>
        <taxon>Magnoliopsida</taxon>
        <taxon>eudicotyledons</taxon>
        <taxon>Gunneridae</taxon>
        <taxon>Pentapetalae</taxon>
        <taxon>rosids</taxon>
        <taxon>fabids</taxon>
        <taxon>Malpighiales</taxon>
        <taxon>Erythroxylaceae</taxon>
        <taxon>Erythroxylum</taxon>
    </lineage>
</organism>
<dbReference type="PANTHER" id="PTHR47290">
    <property type="entry name" value="RING FINGER PROTEIN"/>
    <property type="match status" value="1"/>
</dbReference>
<comment type="caution">
    <text evidence="2">The sequence shown here is derived from an EMBL/GenBank/DDBJ whole genome shotgun (WGS) entry which is preliminary data.</text>
</comment>
<gene>
    <name evidence="2" type="ORF">K2173_012058</name>
</gene>
<dbReference type="Gene3D" id="3.10.20.90">
    <property type="entry name" value="Phosphatidylinositol 3-kinase Catalytic Subunit, Chain A, domain 1"/>
    <property type="match status" value="1"/>
</dbReference>
<dbReference type="EMBL" id="JAIWQS010000005">
    <property type="protein sequence ID" value="KAJ8765361.1"/>
    <property type="molecule type" value="Genomic_DNA"/>
</dbReference>
<evidence type="ECO:0000256" key="1">
    <source>
        <dbReference type="SAM" id="MobiDB-lite"/>
    </source>
</evidence>
<protein>
    <submittedName>
        <fullName evidence="2">Uncharacterized protein</fullName>
    </submittedName>
</protein>
<sequence length="264" mass="29843">MASSSHGTNNGFSFLTTFEEEKEEGESGWLQLGLGGSVSSKKRREEHSGLPSASSSSPLEIRQEEQVGLGWALGLGLSVGSETYNDFGFDRAWKDQALEEEDDGDDIDVDDEGAGNRSSLLSWSYPREMVIRNFHDLHDRPNTYFHHYLRSQRPHAGLWFMLTSFPNRNGEALPQIPKAYIRVKDENVTVFAVKKYLVVKLGLANEAEVEISCMGQNLEHEQTLKQVRDYIWVPISSTTFPINHHMIMSLRYTRTCLPFGLVLS</sequence>